<dbReference type="CDD" id="cd02523">
    <property type="entry name" value="PC_cytidylyltransferase"/>
    <property type="match status" value="1"/>
</dbReference>
<keyword evidence="2" id="KW-0663">Pyridoxal phosphate</keyword>
<dbReference type="SUPFAM" id="SSF53383">
    <property type="entry name" value="PLP-dependent transferases"/>
    <property type="match status" value="1"/>
</dbReference>
<dbReference type="CDD" id="cd00609">
    <property type="entry name" value="AAT_like"/>
    <property type="match status" value="1"/>
</dbReference>
<sequence>MQALILAAGLGSRLGNLTESQPKCMVEVDSVSMIERMLQQLDHRDFTRIVIVDGYKNDTLEAFITDMGIKTPIHFVTNEIYNKTNNIYSLMCAKDYFVEEDTLLLESDLIFDERLLDLILTSPYENAALVDKYKAWMDGTVVQIDENDDITDFIGKNDFNYLQKESYYKTINIYKLSKKFIQDVYMPFLEAHMQSVGVNSYYESAFKYIVNSDDFEFKAVVNNGINWYEVDDKQDLDIAQVMFASDITRKLELMQRRFGGYWRYPTLIDFCYLVNPFYPNQKLLDEIKSNFERLVCDYPSGMGVNTLLAAKHFKLRENQIVIGNGAAELIKSLMESLEGTMGVITPTFEEYPNRCPHLNLIQFDTSKLDYQYHTDDIISYFDDKKLDHLVLINPDNPSGNYIKKDDVLRLLDWTSTNDIKLILDESFIDFVGIESHGTLLQEDILDKYPNLYLVKSISKSYGVPGFRLGILATSDSDTIAFIKKDVSIWNINSFGEYYMQIVDKYTKDFAVAMDKFRNVRAEYVYNLSKIPGIKVYPSQANYIMLKIQNGKTARYVTERLLADYDVFIKDLSPKSGFEGEYLRVAVKRPEENNQLINALITIMKEA</sequence>
<dbReference type="PROSITE" id="PS00105">
    <property type="entry name" value="AA_TRANSFER_CLASS_1"/>
    <property type="match status" value="1"/>
</dbReference>
<dbReference type="InterPro" id="IPR015422">
    <property type="entry name" value="PyrdxlP-dep_Trfase_small"/>
</dbReference>
<dbReference type="InterPro" id="IPR015421">
    <property type="entry name" value="PyrdxlP-dep_Trfase_major"/>
</dbReference>
<dbReference type="SUPFAM" id="SSF53448">
    <property type="entry name" value="Nucleotide-diphospho-sugar transferases"/>
    <property type="match status" value="1"/>
</dbReference>
<dbReference type="PANTHER" id="PTHR42885:SF1">
    <property type="entry name" value="THREONINE-PHOSPHATE DECARBOXYLASE"/>
    <property type="match status" value="1"/>
</dbReference>
<dbReference type="AlphaFoldDB" id="A0A7G9RXI3"/>
<dbReference type="Gene3D" id="3.40.640.10">
    <property type="entry name" value="Type I PLP-dependent aspartate aminotransferase-like (Major domain)"/>
    <property type="match status" value="1"/>
</dbReference>
<dbReference type="Gene3D" id="3.90.1150.10">
    <property type="entry name" value="Aspartate Aminotransferase, domain 1"/>
    <property type="match status" value="1"/>
</dbReference>
<evidence type="ECO:0000313" key="6">
    <source>
        <dbReference type="EMBL" id="QNN60308.1"/>
    </source>
</evidence>
<feature type="domain" description="Aminotransferase class I/classII large" evidence="4">
    <location>
        <begin position="308"/>
        <end position="599"/>
    </location>
</feature>
<dbReference type="EMBL" id="CP060715">
    <property type="protein sequence ID" value="QNN60308.1"/>
    <property type="molecule type" value="Genomic_DNA"/>
</dbReference>
<dbReference type="Pfam" id="PF00155">
    <property type="entry name" value="Aminotran_1_2"/>
    <property type="match status" value="1"/>
</dbReference>
<dbReference type="Gene3D" id="3.90.550.10">
    <property type="entry name" value="Spore Coat Polysaccharide Biosynthesis Protein SpsA, Chain A"/>
    <property type="match status" value="1"/>
</dbReference>
<evidence type="ECO:0000256" key="3">
    <source>
        <dbReference type="RuleBase" id="RU000481"/>
    </source>
</evidence>
<keyword evidence="3 6" id="KW-0032">Aminotransferase</keyword>
<dbReference type="GO" id="GO:0016779">
    <property type="term" value="F:nucleotidyltransferase activity"/>
    <property type="evidence" value="ECO:0007669"/>
    <property type="project" value="UniProtKB-ARBA"/>
</dbReference>
<protein>
    <recommendedName>
        <fullName evidence="3">Aminotransferase</fullName>
        <ecNumber evidence="3">2.6.1.-</ecNumber>
    </recommendedName>
</protein>
<dbReference type="RefSeq" id="WP_187533438.1">
    <property type="nucleotide sequence ID" value="NZ_CBCSHU010000007.1"/>
</dbReference>
<evidence type="ECO:0000256" key="2">
    <source>
        <dbReference type="ARBA" id="ARBA00022898"/>
    </source>
</evidence>
<dbReference type="InterPro" id="IPR015424">
    <property type="entry name" value="PyrdxlP-dep_Trfase"/>
</dbReference>
<comment type="similarity">
    <text evidence="3">Belongs to the class-I pyridoxal-phosphate-dependent aminotransferase family.</text>
</comment>
<proteinExistence type="inferred from homology"/>
<keyword evidence="7" id="KW-1185">Reference proteome</keyword>
<evidence type="ECO:0000259" key="4">
    <source>
        <dbReference type="Pfam" id="PF00155"/>
    </source>
</evidence>
<dbReference type="InterPro" id="IPR004839">
    <property type="entry name" value="Aminotransferase_I/II_large"/>
</dbReference>
<dbReference type="InterPro" id="IPR029044">
    <property type="entry name" value="Nucleotide-diphossugar_trans"/>
</dbReference>
<evidence type="ECO:0000313" key="7">
    <source>
        <dbReference type="Proteomes" id="UP000515928"/>
    </source>
</evidence>
<evidence type="ECO:0000259" key="5">
    <source>
        <dbReference type="Pfam" id="PF12804"/>
    </source>
</evidence>
<keyword evidence="3 6" id="KW-0808">Transferase</keyword>
<dbReference type="Pfam" id="PF12804">
    <property type="entry name" value="NTP_transf_3"/>
    <property type="match status" value="1"/>
</dbReference>
<dbReference type="KEGG" id="eio:H9L01_08005"/>
<accession>A0A7G9RXI3</accession>
<comment type="cofactor">
    <cofactor evidence="1 3">
        <name>pyridoxal 5'-phosphate</name>
        <dbReference type="ChEBI" id="CHEBI:597326"/>
    </cofactor>
</comment>
<organism evidence="6 7">
    <name type="scientific">Erysipelothrix inopinata</name>
    <dbReference type="NCBI Taxonomy" id="225084"/>
    <lineage>
        <taxon>Bacteria</taxon>
        <taxon>Bacillati</taxon>
        <taxon>Bacillota</taxon>
        <taxon>Erysipelotrichia</taxon>
        <taxon>Erysipelotrichales</taxon>
        <taxon>Erysipelotrichaceae</taxon>
        <taxon>Erysipelothrix</taxon>
    </lineage>
</organism>
<dbReference type="InterPro" id="IPR025877">
    <property type="entry name" value="MobA-like_NTP_Trfase"/>
</dbReference>
<reference evidence="6 7" key="1">
    <citation type="submission" date="2020-08" db="EMBL/GenBank/DDBJ databases">
        <title>Genome sequence of Erysipelothrix inopinata DSM 15511T.</title>
        <authorList>
            <person name="Hyun D.-W."/>
            <person name="Bae J.-W."/>
        </authorList>
    </citation>
    <scope>NUCLEOTIDE SEQUENCE [LARGE SCALE GENOMIC DNA]</scope>
    <source>
        <strain evidence="6 7">DSM 15511</strain>
    </source>
</reference>
<dbReference type="GO" id="GO:0030170">
    <property type="term" value="F:pyridoxal phosphate binding"/>
    <property type="evidence" value="ECO:0007669"/>
    <property type="project" value="InterPro"/>
</dbReference>
<dbReference type="GO" id="GO:0008483">
    <property type="term" value="F:transaminase activity"/>
    <property type="evidence" value="ECO:0007669"/>
    <property type="project" value="UniProtKB-KW"/>
</dbReference>
<name>A0A7G9RXI3_9FIRM</name>
<feature type="domain" description="MobA-like NTP transferase" evidence="5">
    <location>
        <begin position="3"/>
        <end position="122"/>
    </location>
</feature>
<dbReference type="PANTHER" id="PTHR42885">
    <property type="entry name" value="HISTIDINOL-PHOSPHATE AMINOTRANSFERASE-RELATED"/>
    <property type="match status" value="1"/>
</dbReference>
<dbReference type="Proteomes" id="UP000515928">
    <property type="component" value="Chromosome"/>
</dbReference>
<dbReference type="InterPro" id="IPR004838">
    <property type="entry name" value="NHTrfase_class1_PyrdxlP-BS"/>
</dbReference>
<dbReference type="EC" id="2.6.1.-" evidence="3"/>
<gene>
    <name evidence="6" type="ORF">H9L01_08005</name>
</gene>
<evidence type="ECO:0000256" key="1">
    <source>
        <dbReference type="ARBA" id="ARBA00001933"/>
    </source>
</evidence>